<organism evidence="1 2">
    <name type="scientific">Chryseobacterium zhengzhouense</name>
    <dbReference type="NCBI Taxonomy" id="1636086"/>
    <lineage>
        <taxon>Bacteria</taxon>
        <taxon>Pseudomonadati</taxon>
        <taxon>Bacteroidota</taxon>
        <taxon>Flavobacteriia</taxon>
        <taxon>Flavobacteriales</taxon>
        <taxon>Weeksellaceae</taxon>
        <taxon>Chryseobacterium group</taxon>
        <taxon>Chryseobacterium</taxon>
    </lineage>
</organism>
<keyword evidence="2" id="KW-1185">Reference proteome</keyword>
<dbReference type="Proteomes" id="UP001596550">
    <property type="component" value="Unassembled WGS sequence"/>
</dbReference>
<reference evidence="2" key="1">
    <citation type="journal article" date="2019" name="Int. J. Syst. Evol. Microbiol.">
        <title>The Global Catalogue of Microorganisms (GCM) 10K type strain sequencing project: providing services to taxonomists for standard genome sequencing and annotation.</title>
        <authorList>
            <consortium name="The Broad Institute Genomics Platform"/>
            <consortium name="The Broad Institute Genome Sequencing Center for Infectious Disease"/>
            <person name="Wu L."/>
            <person name="Ma J."/>
        </authorList>
    </citation>
    <scope>NUCLEOTIDE SEQUENCE [LARGE SCALE GENOMIC DNA]</scope>
    <source>
        <strain evidence="2">CCUG 54781</strain>
    </source>
</reference>
<evidence type="ECO:0000313" key="1">
    <source>
        <dbReference type="EMBL" id="MFC7347296.1"/>
    </source>
</evidence>
<accession>A0ABW2LXH2</accession>
<dbReference type="EMBL" id="JBHTCR010000004">
    <property type="protein sequence ID" value="MFC7347296.1"/>
    <property type="molecule type" value="Genomic_DNA"/>
</dbReference>
<dbReference type="RefSeq" id="WP_378178552.1">
    <property type="nucleotide sequence ID" value="NZ_JBHTCR010000004.1"/>
</dbReference>
<sequence>MAFNEFNKKIIMENTITNKEKFFAQYWRLPIMAKVVRGNKNKIITKNVICSIWTITEIFESYLELKPLTSITDDDAVIISKIENDKYTEDHLIRGRVLIRTFNEYSDCTHSLKNTNQLIEMIDYLRSKGYALPWMGISVEQLNKYGWIKIK</sequence>
<comment type="caution">
    <text evidence="1">The sequence shown here is derived from an EMBL/GenBank/DDBJ whole genome shotgun (WGS) entry which is preliminary data.</text>
</comment>
<proteinExistence type="predicted"/>
<evidence type="ECO:0000313" key="2">
    <source>
        <dbReference type="Proteomes" id="UP001596550"/>
    </source>
</evidence>
<name>A0ABW2LXH2_9FLAO</name>
<protein>
    <submittedName>
        <fullName evidence="1">Uncharacterized protein</fullName>
    </submittedName>
</protein>
<gene>
    <name evidence="1" type="ORF">ACFQO9_11265</name>
</gene>